<dbReference type="SUPFAM" id="SSF52799">
    <property type="entry name" value="(Phosphotyrosine protein) phosphatases II"/>
    <property type="match status" value="1"/>
</dbReference>
<evidence type="ECO:0000259" key="1">
    <source>
        <dbReference type="Pfam" id="PF04273"/>
    </source>
</evidence>
<gene>
    <name evidence="2" type="ORF">ACFOKA_01250</name>
</gene>
<dbReference type="InterPro" id="IPR029021">
    <property type="entry name" value="Prot-tyrosine_phosphatase-like"/>
</dbReference>
<evidence type="ECO:0000313" key="2">
    <source>
        <dbReference type="EMBL" id="MFC3050523.1"/>
    </source>
</evidence>
<dbReference type="EMBL" id="JBHRSL010000001">
    <property type="protein sequence ID" value="MFC3050523.1"/>
    <property type="molecule type" value="Genomic_DNA"/>
</dbReference>
<reference evidence="3" key="1">
    <citation type="journal article" date="2019" name="Int. J. Syst. Evol. Microbiol.">
        <title>The Global Catalogue of Microorganisms (GCM) 10K type strain sequencing project: providing services to taxonomists for standard genome sequencing and annotation.</title>
        <authorList>
            <consortium name="The Broad Institute Genomics Platform"/>
            <consortium name="The Broad Institute Genome Sequencing Center for Infectious Disease"/>
            <person name="Wu L."/>
            <person name="Ma J."/>
        </authorList>
    </citation>
    <scope>NUCLEOTIDE SEQUENCE [LARGE SCALE GENOMIC DNA]</scope>
    <source>
        <strain evidence="3">KCTC 62164</strain>
    </source>
</reference>
<name>A0ABV7D035_9PROT</name>
<dbReference type="NCBIfam" id="TIGR01244">
    <property type="entry name" value="TIGR01244 family sulfur transferase"/>
    <property type="match status" value="1"/>
</dbReference>
<accession>A0ABV7D035</accession>
<dbReference type="Pfam" id="PF04273">
    <property type="entry name" value="BLH_phosphatase"/>
    <property type="match status" value="1"/>
</dbReference>
<dbReference type="Gene3D" id="3.90.190.10">
    <property type="entry name" value="Protein tyrosine phosphatase superfamily"/>
    <property type="match status" value="1"/>
</dbReference>
<dbReference type="GO" id="GO:0016740">
    <property type="term" value="F:transferase activity"/>
    <property type="evidence" value="ECO:0007669"/>
    <property type="project" value="UniProtKB-KW"/>
</dbReference>
<dbReference type="InterPro" id="IPR005939">
    <property type="entry name" value="BLH_phosphatase-like"/>
</dbReference>
<dbReference type="RefSeq" id="WP_194214901.1">
    <property type="nucleotide sequence ID" value="NZ_CP061205.1"/>
</dbReference>
<evidence type="ECO:0000313" key="3">
    <source>
        <dbReference type="Proteomes" id="UP001595444"/>
    </source>
</evidence>
<proteinExistence type="predicted"/>
<keyword evidence="2" id="KW-0808">Transferase</keyword>
<feature type="domain" description="Beta-lactamase hydrolase-like protein phosphatase-like" evidence="1">
    <location>
        <begin position="3"/>
        <end position="110"/>
    </location>
</feature>
<sequence>MTDFRAVTETLFVAPQITQSDIDRAAEEGFTLIINNRPNGEEAGQPTNDTLQAYAEAKGLRWLHIPIISGQLTMDAIINTSTALADSGKTLAFCRSGTRSCTLWGLSEAKSSDRNISDIVAKAADAGYDLGGMVPTLEHLRASAE</sequence>
<organism evidence="2 3">
    <name type="scientific">Kordiimonas pumila</name>
    <dbReference type="NCBI Taxonomy" id="2161677"/>
    <lineage>
        <taxon>Bacteria</taxon>
        <taxon>Pseudomonadati</taxon>
        <taxon>Pseudomonadota</taxon>
        <taxon>Alphaproteobacteria</taxon>
        <taxon>Kordiimonadales</taxon>
        <taxon>Kordiimonadaceae</taxon>
        <taxon>Kordiimonas</taxon>
    </lineage>
</organism>
<keyword evidence="3" id="KW-1185">Reference proteome</keyword>
<dbReference type="Proteomes" id="UP001595444">
    <property type="component" value="Unassembled WGS sequence"/>
</dbReference>
<comment type="caution">
    <text evidence="2">The sequence shown here is derived from an EMBL/GenBank/DDBJ whole genome shotgun (WGS) entry which is preliminary data.</text>
</comment>
<protein>
    <submittedName>
        <fullName evidence="2">TIGR01244 family sulfur transferase</fullName>
    </submittedName>
</protein>